<protein>
    <submittedName>
        <fullName evidence="2">Uncharacterized protein</fullName>
    </submittedName>
</protein>
<feature type="region of interest" description="Disordered" evidence="1">
    <location>
        <begin position="1"/>
        <end position="46"/>
    </location>
</feature>
<accession>A0A4C1WM63</accession>
<feature type="region of interest" description="Disordered" evidence="1">
    <location>
        <begin position="80"/>
        <end position="105"/>
    </location>
</feature>
<feature type="compositionally biased region" description="Basic residues" evidence="1">
    <location>
        <begin position="95"/>
        <end position="105"/>
    </location>
</feature>
<dbReference type="Proteomes" id="UP000299102">
    <property type="component" value="Unassembled WGS sequence"/>
</dbReference>
<gene>
    <name evidence="2" type="ORF">EVAR_85426_1</name>
</gene>
<reference evidence="2 3" key="1">
    <citation type="journal article" date="2019" name="Commun. Biol.">
        <title>The bagworm genome reveals a unique fibroin gene that provides high tensile strength.</title>
        <authorList>
            <person name="Kono N."/>
            <person name="Nakamura H."/>
            <person name="Ohtoshi R."/>
            <person name="Tomita M."/>
            <person name="Numata K."/>
            <person name="Arakawa K."/>
        </authorList>
    </citation>
    <scope>NUCLEOTIDE SEQUENCE [LARGE SCALE GENOMIC DNA]</scope>
</reference>
<evidence type="ECO:0000313" key="2">
    <source>
        <dbReference type="EMBL" id="GBP51215.1"/>
    </source>
</evidence>
<name>A0A4C1WM63_EUMVA</name>
<dbReference type="EMBL" id="BGZK01000577">
    <property type="protein sequence ID" value="GBP51215.1"/>
    <property type="molecule type" value="Genomic_DNA"/>
</dbReference>
<keyword evidence="3" id="KW-1185">Reference proteome</keyword>
<proteinExistence type="predicted"/>
<evidence type="ECO:0000313" key="3">
    <source>
        <dbReference type="Proteomes" id="UP000299102"/>
    </source>
</evidence>
<organism evidence="2 3">
    <name type="scientific">Eumeta variegata</name>
    <name type="common">Bagworm moth</name>
    <name type="synonym">Eumeta japonica</name>
    <dbReference type="NCBI Taxonomy" id="151549"/>
    <lineage>
        <taxon>Eukaryota</taxon>
        <taxon>Metazoa</taxon>
        <taxon>Ecdysozoa</taxon>
        <taxon>Arthropoda</taxon>
        <taxon>Hexapoda</taxon>
        <taxon>Insecta</taxon>
        <taxon>Pterygota</taxon>
        <taxon>Neoptera</taxon>
        <taxon>Endopterygota</taxon>
        <taxon>Lepidoptera</taxon>
        <taxon>Glossata</taxon>
        <taxon>Ditrysia</taxon>
        <taxon>Tineoidea</taxon>
        <taxon>Psychidae</taxon>
        <taxon>Oiketicinae</taxon>
        <taxon>Eumeta</taxon>
    </lineage>
</organism>
<sequence>MLDKEKQKYAPFEMGHAIGARVPPARRPARARPAPAALHSGSQCDRMQAHTKARTSLHRRTLGVRSVYDATTISGRCRVSDYAHESFNTNSRASPQRRRRPPEDE</sequence>
<evidence type="ECO:0000256" key="1">
    <source>
        <dbReference type="SAM" id="MobiDB-lite"/>
    </source>
</evidence>
<comment type="caution">
    <text evidence="2">The sequence shown here is derived from an EMBL/GenBank/DDBJ whole genome shotgun (WGS) entry which is preliminary data.</text>
</comment>
<dbReference type="AlphaFoldDB" id="A0A4C1WM63"/>